<dbReference type="Pfam" id="PF01810">
    <property type="entry name" value="LysE"/>
    <property type="match status" value="1"/>
</dbReference>
<feature type="transmembrane region" description="Helical" evidence="6">
    <location>
        <begin position="73"/>
        <end position="91"/>
    </location>
</feature>
<keyword evidence="5 6" id="KW-0472">Membrane</keyword>
<evidence type="ECO:0000256" key="5">
    <source>
        <dbReference type="ARBA" id="ARBA00023136"/>
    </source>
</evidence>
<dbReference type="PANTHER" id="PTHR30086:SF20">
    <property type="entry name" value="ARGININE EXPORTER PROTEIN ARGO-RELATED"/>
    <property type="match status" value="1"/>
</dbReference>
<evidence type="ECO:0000313" key="7">
    <source>
        <dbReference type="EMBL" id="PWC02504.1"/>
    </source>
</evidence>
<comment type="caution">
    <text evidence="7">The sequence shown here is derived from an EMBL/GenBank/DDBJ whole genome shotgun (WGS) entry which is preliminary data.</text>
</comment>
<protein>
    <submittedName>
        <fullName evidence="7">LysE family translocator</fullName>
    </submittedName>
</protein>
<feature type="transmembrane region" description="Helical" evidence="6">
    <location>
        <begin position="149"/>
        <end position="174"/>
    </location>
</feature>
<evidence type="ECO:0000256" key="1">
    <source>
        <dbReference type="ARBA" id="ARBA00004651"/>
    </source>
</evidence>
<sequence length="215" mass="22606">MSVGNLLLLAALNVVGALSPGPDIILITRTATRSRRHAVAVTAGIQTGVVFWCALTVLGAAALLTAFPEALEIVQLVGGGWLIYMGIRMLIGGWKDRTTRPVDLDEAEARLGRLRQAYLSGLATNLSNPKIVLFLSAMIAPLLPPQPTVWQAVVVVLVLSLSALAVQLSLALVVSTNAVRRRLLRAGPFIDIGAGLFFVVAGVTLAFNGAHGLLT</sequence>
<dbReference type="Proteomes" id="UP000244989">
    <property type="component" value="Unassembled WGS sequence"/>
</dbReference>
<feature type="transmembrane region" description="Helical" evidence="6">
    <location>
        <begin position="117"/>
        <end position="143"/>
    </location>
</feature>
<comment type="subcellular location">
    <subcellularLocation>
        <location evidence="1">Cell membrane</location>
        <topology evidence="1">Multi-pass membrane protein</topology>
    </subcellularLocation>
</comment>
<dbReference type="EMBL" id="QEEZ01000003">
    <property type="protein sequence ID" value="PWC02504.1"/>
    <property type="molecule type" value="Genomic_DNA"/>
</dbReference>
<gene>
    <name evidence="7" type="ORF">DF222_02425</name>
</gene>
<accession>A0A2U1T911</accession>
<feature type="transmembrane region" description="Helical" evidence="6">
    <location>
        <begin position="186"/>
        <end position="207"/>
    </location>
</feature>
<keyword evidence="3 6" id="KW-0812">Transmembrane</keyword>
<dbReference type="InterPro" id="IPR001123">
    <property type="entry name" value="LeuE-type"/>
</dbReference>
<dbReference type="GO" id="GO:0005886">
    <property type="term" value="C:plasma membrane"/>
    <property type="evidence" value="ECO:0007669"/>
    <property type="project" value="UniProtKB-SubCell"/>
</dbReference>
<keyword evidence="2" id="KW-1003">Cell membrane</keyword>
<reference evidence="8" key="1">
    <citation type="submission" date="2018-04" db="EMBL/GenBank/DDBJ databases">
        <authorList>
            <person name="Liu S."/>
            <person name="Wang Z."/>
            <person name="Li J."/>
        </authorList>
    </citation>
    <scope>NUCLEOTIDE SEQUENCE [LARGE SCALE GENOMIC DNA]</scope>
    <source>
        <strain evidence="8">2189</strain>
    </source>
</reference>
<proteinExistence type="predicted"/>
<dbReference type="OrthoDB" id="9784202at2"/>
<keyword evidence="4 6" id="KW-1133">Transmembrane helix</keyword>
<evidence type="ECO:0000256" key="2">
    <source>
        <dbReference type="ARBA" id="ARBA00022475"/>
    </source>
</evidence>
<keyword evidence="8" id="KW-1185">Reference proteome</keyword>
<organism evidence="7 8">
    <name type="scientific">Corynebacterium yudongzhengii</name>
    <dbReference type="NCBI Taxonomy" id="2080740"/>
    <lineage>
        <taxon>Bacteria</taxon>
        <taxon>Bacillati</taxon>
        <taxon>Actinomycetota</taxon>
        <taxon>Actinomycetes</taxon>
        <taxon>Mycobacteriales</taxon>
        <taxon>Corynebacteriaceae</taxon>
        <taxon>Corynebacterium</taxon>
    </lineage>
</organism>
<name>A0A2U1T911_9CORY</name>
<dbReference type="GO" id="GO:0015171">
    <property type="term" value="F:amino acid transmembrane transporter activity"/>
    <property type="evidence" value="ECO:0007669"/>
    <property type="project" value="TreeGrafter"/>
</dbReference>
<dbReference type="KEGG" id="cyz:C3B44_08845"/>
<evidence type="ECO:0000256" key="3">
    <source>
        <dbReference type="ARBA" id="ARBA00022692"/>
    </source>
</evidence>
<dbReference type="PANTHER" id="PTHR30086">
    <property type="entry name" value="ARGININE EXPORTER PROTEIN ARGO"/>
    <property type="match status" value="1"/>
</dbReference>
<feature type="transmembrane region" description="Helical" evidence="6">
    <location>
        <begin position="39"/>
        <end position="67"/>
    </location>
</feature>
<evidence type="ECO:0000313" key="8">
    <source>
        <dbReference type="Proteomes" id="UP000244989"/>
    </source>
</evidence>
<feature type="transmembrane region" description="Helical" evidence="6">
    <location>
        <begin position="6"/>
        <end position="27"/>
    </location>
</feature>
<dbReference type="AlphaFoldDB" id="A0A2U1T911"/>
<evidence type="ECO:0000256" key="4">
    <source>
        <dbReference type="ARBA" id="ARBA00022989"/>
    </source>
</evidence>
<evidence type="ECO:0000256" key="6">
    <source>
        <dbReference type="SAM" id="Phobius"/>
    </source>
</evidence>
<dbReference type="RefSeq" id="WP_108432051.1">
    <property type="nucleotide sequence ID" value="NZ_CP026947.1"/>
</dbReference>